<organism evidence="1">
    <name type="scientific">Siphoviridae sp. ctRcp9</name>
    <dbReference type="NCBI Taxonomy" id="2825504"/>
    <lineage>
        <taxon>Viruses</taxon>
        <taxon>Duplodnaviria</taxon>
        <taxon>Heunggongvirae</taxon>
        <taxon>Uroviricota</taxon>
        <taxon>Caudoviricetes</taxon>
    </lineage>
</organism>
<reference evidence="1" key="1">
    <citation type="journal article" date="2021" name="Proc. Natl. Acad. Sci. U.S.A.">
        <title>A Catalog of Tens of Thousands of Viruses from Human Metagenomes Reveals Hidden Associations with Chronic Diseases.</title>
        <authorList>
            <person name="Tisza M.J."/>
            <person name="Buck C.B."/>
        </authorList>
    </citation>
    <scope>NUCLEOTIDE SEQUENCE</scope>
    <source>
        <strain evidence="1">CtRcp9</strain>
    </source>
</reference>
<sequence>MIKPLKNKAFQMVHIFRKSRTNLLLFYFAQLCYKVVKKYEI</sequence>
<evidence type="ECO:0000313" key="1">
    <source>
        <dbReference type="EMBL" id="DAE07426.1"/>
    </source>
</evidence>
<proteinExistence type="predicted"/>
<protein>
    <submittedName>
        <fullName evidence="1">Uncharacterized protein</fullName>
    </submittedName>
</protein>
<name>A0A8S5PKK0_9CAUD</name>
<dbReference type="EMBL" id="BK015450">
    <property type="protein sequence ID" value="DAE07426.1"/>
    <property type="molecule type" value="Genomic_DNA"/>
</dbReference>
<accession>A0A8S5PKK0</accession>